<dbReference type="InterPro" id="IPR006124">
    <property type="entry name" value="Metalloenzyme"/>
</dbReference>
<dbReference type="Pfam" id="PF01676">
    <property type="entry name" value="Metalloenzyme"/>
    <property type="match status" value="1"/>
</dbReference>
<dbReference type="UniPathway" id="UPA00087">
    <property type="reaction ID" value="UER00173"/>
</dbReference>
<dbReference type="GO" id="GO:0030145">
    <property type="term" value="F:manganese ion binding"/>
    <property type="evidence" value="ECO:0007669"/>
    <property type="project" value="UniProtKB-UniRule"/>
</dbReference>
<accession>A0A6A0BD80</accession>
<evidence type="ECO:0000256" key="6">
    <source>
        <dbReference type="HAMAP-Rule" id="MF_00740"/>
    </source>
</evidence>
<evidence type="ECO:0000313" key="9">
    <source>
        <dbReference type="EMBL" id="GFH42776.1"/>
    </source>
</evidence>
<dbReference type="PIRSF" id="PIRSF001491">
    <property type="entry name" value="Ppentomutase"/>
    <property type="match status" value="1"/>
</dbReference>
<dbReference type="Gene3D" id="3.30.70.1250">
    <property type="entry name" value="Phosphopentomutase"/>
    <property type="match status" value="1"/>
</dbReference>
<feature type="binding site" evidence="6">
    <location>
        <position position="303"/>
    </location>
    <ligand>
        <name>Mn(2+)</name>
        <dbReference type="ChEBI" id="CHEBI:29035"/>
        <label>2</label>
    </ligand>
</feature>
<dbReference type="GO" id="GO:0000287">
    <property type="term" value="F:magnesium ion binding"/>
    <property type="evidence" value="ECO:0007669"/>
    <property type="project" value="UniProtKB-UniRule"/>
</dbReference>
<comment type="caution">
    <text evidence="9">The sequence shown here is derived from an EMBL/GenBank/DDBJ whole genome shotgun (WGS) entry which is preliminary data.</text>
</comment>
<dbReference type="GO" id="GO:0006018">
    <property type="term" value="P:2-deoxyribose 1-phosphate catabolic process"/>
    <property type="evidence" value="ECO:0007669"/>
    <property type="project" value="UniProtKB-UniRule"/>
</dbReference>
<dbReference type="SUPFAM" id="SSF53649">
    <property type="entry name" value="Alkaline phosphatase-like"/>
    <property type="match status" value="1"/>
</dbReference>
<comment type="catalytic activity">
    <reaction evidence="6">
        <text>alpha-D-ribose 1-phosphate = D-ribose 5-phosphate</text>
        <dbReference type="Rhea" id="RHEA:18793"/>
        <dbReference type="ChEBI" id="CHEBI:57720"/>
        <dbReference type="ChEBI" id="CHEBI:78346"/>
        <dbReference type="EC" id="5.4.2.7"/>
    </reaction>
</comment>
<reference evidence="9 10" key="1">
    <citation type="submission" date="2020-02" db="EMBL/GenBank/DDBJ databases">
        <title>Draft genome sequence of Lactococcus sp. Hs30E4-3.</title>
        <authorList>
            <person name="Noda S."/>
            <person name="Yuki M."/>
            <person name="Ohkuma M."/>
        </authorList>
    </citation>
    <scope>NUCLEOTIDE SEQUENCE [LARGE SCALE GENOMIC DNA]</scope>
    <source>
        <strain evidence="9 10">Hs30E4-3</strain>
    </source>
</reference>
<comment type="subcellular location">
    <subcellularLocation>
        <location evidence="6">Cytoplasm</location>
    </subcellularLocation>
</comment>
<dbReference type="GO" id="GO:0009117">
    <property type="term" value="P:nucleotide metabolic process"/>
    <property type="evidence" value="ECO:0007669"/>
    <property type="project" value="UniProtKB-UniRule"/>
</dbReference>
<protein>
    <recommendedName>
        <fullName evidence="6 7">Phosphopentomutase</fullName>
        <ecNumber evidence="6 7">5.4.2.7</ecNumber>
    </recommendedName>
    <alternativeName>
        <fullName evidence="6">Phosphodeoxyribomutase</fullName>
    </alternativeName>
</protein>
<dbReference type="PANTHER" id="PTHR21110">
    <property type="entry name" value="PHOSPHOPENTOMUTASE"/>
    <property type="match status" value="1"/>
</dbReference>
<evidence type="ECO:0000256" key="7">
    <source>
        <dbReference type="NCBIfam" id="TIGR01696"/>
    </source>
</evidence>
<feature type="binding site" evidence="6">
    <location>
        <position position="298"/>
    </location>
    <ligand>
        <name>Mn(2+)</name>
        <dbReference type="ChEBI" id="CHEBI:29035"/>
        <label>2</label>
    </ligand>
</feature>
<dbReference type="FunFam" id="3.30.70.1250:FF:000001">
    <property type="entry name" value="Phosphopentomutase"/>
    <property type="match status" value="1"/>
</dbReference>
<dbReference type="GO" id="GO:0005829">
    <property type="term" value="C:cytosol"/>
    <property type="evidence" value="ECO:0007669"/>
    <property type="project" value="TreeGrafter"/>
</dbReference>
<dbReference type="Gene3D" id="3.40.720.10">
    <property type="entry name" value="Alkaline Phosphatase, subunit A"/>
    <property type="match status" value="1"/>
</dbReference>
<dbReference type="NCBIfam" id="TIGR01696">
    <property type="entry name" value="deoB"/>
    <property type="match status" value="1"/>
</dbReference>
<dbReference type="GO" id="GO:0008973">
    <property type="term" value="F:phosphopentomutase activity"/>
    <property type="evidence" value="ECO:0007669"/>
    <property type="project" value="UniProtKB-UniRule"/>
</dbReference>
<keyword evidence="2 6" id="KW-0963">Cytoplasm</keyword>
<dbReference type="GO" id="GO:0006015">
    <property type="term" value="P:5-phosphoribose 1-diphosphate biosynthetic process"/>
    <property type="evidence" value="ECO:0007669"/>
    <property type="project" value="UniProtKB-UniPathway"/>
</dbReference>
<dbReference type="NCBIfam" id="NF003766">
    <property type="entry name" value="PRK05362.1"/>
    <property type="match status" value="1"/>
</dbReference>
<evidence type="ECO:0000259" key="8">
    <source>
        <dbReference type="Pfam" id="PF01676"/>
    </source>
</evidence>
<name>A0A6A0BD80_9LACT</name>
<comment type="function">
    <text evidence="6">Isomerase that catalyzes the conversion of deoxy-ribose 1-phosphate (dRib-1-P) and ribose 1-phosphate (Rib-1-P) to deoxy-ribose 5-phosphate (dRib-5-P) and ribose 5-phosphate (Rib-5-P), respectively.</text>
</comment>
<keyword evidence="3 6" id="KW-0479">Metal-binding</keyword>
<dbReference type="Proteomes" id="UP000480303">
    <property type="component" value="Unassembled WGS sequence"/>
</dbReference>
<dbReference type="GO" id="GO:0043094">
    <property type="term" value="P:metabolic compound salvage"/>
    <property type="evidence" value="ECO:0007669"/>
    <property type="project" value="UniProtKB-UniRule"/>
</dbReference>
<keyword evidence="4 6" id="KW-0464">Manganese</keyword>
<evidence type="ECO:0000313" key="10">
    <source>
        <dbReference type="Proteomes" id="UP000480303"/>
    </source>
</evidence>
<dbReference type="AlphaFoldDB" id="A0A6A0BD80"/>
<sequence>MSKFNRIHLVVMDSVGIGAAPDANEFFNHDVDDTKSDTWGHISENFELKVPNLAKIGLANIPRDKALVGVEKPSKQTGYVTKLQEISRGKDTMTGHWEIMGLNIQVPFRVFPNGYPEDLLEKIETFSGRKIIREANKPYSGTAVINDFGPRQLETGELIIYTSADPVLQIAAHEDVIPLAELYKICDYVRSITLDAPYMIGRIIARPYVGTAGNFTRTAGRHDYALSPFGHTVLDSLNETNIPVYAVGKINDIFNGVGINHDMGHTASNMAGVDRLIETLKLADFTHGFSFTNLVDFDALFGHRRDVVGYGKAINDFDARLPEIYAAMGDSDLLLITADHGNDPTYPGTDHTREYIPLLAYSKAFKENGVLPVGHYADISATIAENFGVSATENGESFLDKLN</sequence>
<comment type="catalytic activity">
    <reaction evidence="6">
        <text>2-deoxy-alpha-D-ribose 1-phosphate = 2-deoxy-D-ribose 5-phosphate</text>
        <dbReference type="Rhea" id="RHEA:27658"/>
        <dbReference type="ChEBI" id="CHEBI:57259"/>
        <dbReference type="ChEBI" id="CHEBI:62877"/>
        <dbReference type="EC" id="5.4.2.7"/>
    </reaction>
</comment>
<organism evidence="9 10">
    <name type="scientific">Pseudolactococcus hodotermopsidis</name>
    <dbReference type="NCBI Taxonomy" id="2709157"/>
    <lineage>
        <taxon>Bacteria</taxon>
        <taxon>Bacillati</taxon>
        <taxon>Bacillota</taxon>
        <taxon>Bacilli</taxon>
        <taxon>Lactobacillales</taxon>
        <taxon>Streptococcaceae</taxon>
        <taxon>Pseudolactococcus</taxon>
    </lineage>
</organism>
<dbReference type="InterPro" id="IPR024052">
    <property type="entry name" value="Phosphopentomutase_DeoB_cap_sf"/>
</dbReference>
<dbReference type="InterPro" id="IPR010045">
    <property type="entry name" value="DeoB"/>
</dbReference>
<dbReference type="SUPFAM" id="SSF143856">
    <property type="entry name" value="DeoB insert domain-like"/>
    <property type="match status" value="1"/>
</dbReference>
<feature type="domain" description="Metalloenzyme" evidence="8">
    <location>
        <begin position="6"/>
        <end position="390"/>
    </location>
</feature>
<dbReference type="EMBL" id="BLLI01000039">
    <property type="protein sequence ID" value="GFH42776.1"/>
    <property type="molecule type" value="Genomic_DNA"/>
</dbReference>
<dbReference type="CDD" id="cd16009">
    <property type="entry name" value="PPM"/>
    <property type="match status" value="1"/>
</dbReference>
<comment type="pathway">
    <text evidence="6">Carbohydrate degradation; 2-deoxy-D-ribose 1-phosphate degradation; D-glyceraldehyde 3-phosphate and acetaldehyde from 2-deoxy-alpha-D-ribose 1-phosphate: step 1/2.</text>
</comment>
<gene>
    <name evidence="6 9" type="primary">deoB</name>
    <name evidence="9" type="ORF">Hs30E_13270</name>
</gene>
<dbReference type="HAMAP" id="MF_00740">
    <property type="entry name" value="Phosphopentomut"/>
    <property type="match status" value="1"/>
</dbReference>
<evidence type="ECO:0000256" key="4">
    <source>
        <dbReference type="ARBA" id="ARBA00023211"/>
    </source>
</evidence>
<dbReference type="PANTHER" id="PTHR21110:SF0">
    <property type="entry name" value="PHOSPHOPENTOMUTASE"/>
    <property type="match status" value="1"/>
</dbReference>
<proteinExistence type="inferred from homology"/>
<comment type="similarity">
    <text evidence="1 6">Belongs to the phosphopentomutase family.</text>
</comment>
<keyword evidence="5 6" id="KW-0413">Isomerase</keyword>
<evidence type="ECO:0000256" key="1">
    <source>
        <dbReference type="ARBA" id="ARBA00010373"/>
    </source>
</evidence>
<comment type="cofactor">
    <cofactor evidence="6">
        <name>Mn(2+)</name>
        <dbReference type="ChEBI" id="CHEBI:29035"/>
    </cofactor>
    <text evidence="6">Binds 2 manganese ions.</text>
</comment>
<feature type="binding site" evidence="6">
    <location>
        <position position="340"/>
    </location>
    <ligand>
        <name>Mn(2+)</name>
        <dbReference type="ChEBI" id="CHEBI:29035"/>
        <label>1</label>
    </ligand>
</feature>
<evidence type="ECO:0000256" key="5">
    <source>
        <dbReference type="ARBA" id="ARBA00023235"/>
    </source>
</evidence>
<feature type="binding site" evidence="6">
    <location>
        <position position="351"/>
    </location>
    <ligand>
        <name>Mn(2+)</name>
        <dbReference type="ChEBI" id="CHEBI:29035"/>
        <label>2</label>
    </ligand>
</feature>
<feature type="binding site" evidence="6">
    <location>
        <position position="13"/>
    </location>
    <ligand>
        <name>Mn(2+)</name>
        <dbReference type="ChEBI" id="CHEBI:29035"/>
        <label>1</label>
    </ligand>
</feature>
<evidence type="ECO:0000256" key="3">
    <source>
        <dbReference type="ARBA" id="ARBA00022723"/>
    </source>
</evidence>
<dbReference type="InterPro" id="IPR017850">
    <property type="entry name" value="Alkaline_phosphatase_core_sf"/>
</dbReference>
<dbReference type="EC" id="5.4.2.7" evidence="6 7"/>
<evidence type="ECO:0000256" key="2">
    <source>
        <dbReference type="ARBA" id="ARBA00022490"/>
    </source>
</evidence>
<dbReference type="RefSeq" id="WP_172209083.1">
    <property type="nucleotide sequence ID" value="NZ_BLLI01000039.1"/>
</dbReference>
<keyword evidence="10" id="KW-1185">Reference proteome</keyword>
<feature type="binding site" evidence="6">
    <location>
        <position position="339"/>
    </location>
    <ligand>
        <name>Mn(2+)</name>
        <dbReference type="ChEBI" id="CHEBI:29035"/>
        <label>1</label>
    </ligand>
</feature>